<reference evidence="10" key="1">
    <citation type="journal article" date="2019" name="Int. J. Syst. Evol. Microbiol.">
        <title>The Global Catalogue of Microorganisms (GCM) 10K type strain sequencing project: providing services to taxonomists for standard genome sequencing and annotation.</title>
        <authorList>
            <consortium name="The Broad Institute Genomics Platform"/>
            <consortium name="The Broad Institute Genome Sequencing Center for Infectious Disease"/>
            <person name="Wu L."/>
            <person name="Ma J."/>
        </authorList>
    </citation>
    <scope>NUCLEOTIDE SEQUENCE [LARGE SCALE GENOMIC DNA]</scope>
    <source>
        <strain evidence="10">CECT 7956</strain>
    </source>
</reference>
<dbReference type="Gene3D" id="1.10.760.10">
    <property type="entry name" value="Cytochrome c-like domain"/>
    <property type="match status" value="2"/>
</dbReference>
<dbReference type="EMBL" id="JBHRYQ010000001">
    <property type="protein sequence ID" value="MFC3810008.1"/>
    <property type="molecule type" value="Genomic_DNA"/>
</dbReference>
<organism evidence="9 10">
    <name type="scientific">Lacihabitans lacunae</name>
    <dbReference type="NCBI Taxonomy" id="1028214"/>
    <lineage>
        <taxon>Bacteria</taxon>
        <taxon>Pseudomonadati</taxon>
        <taxon>Bacteroidota</taxon>
        <taxon>Cytophagia</taxon>
        <taxon>Cytophagales</taxon>
        <taxon>Leadbetterellaceae</taxon>
        <taxon>Lacihabitans</taxon>
    </lineage>
</organism>
<evidence type="ECO:0000313" key="9">
    <source>
        <dbReference type="EMBL" id="MFC3810008.1"/>
    </source>
</evidence>
<feature type="domain" description="Cytochrome c" evidence="8">
    <location>
        <begin position="282"/>
        <end position="425"/>
    </location>
</feature>
<dbReference type="InterPro" id="IPR051395">
    <property type="entry name" value="Cytochrome_c_Peroxidase/MauG"/>
</dbReference>
<gene>
    <name evidence="9" type="ORF">ACFOOI_05035</name>
</gene>
<dbReference type="Proteomes" id="UP001595616">
    <property type="component" value="Unassembled WGS sequence"/>
</dbReference>
<comment type="subcellular location">
    <subcellularLocation>
        <location evidence="1">Cell envelope</location>
    </subcellularLocation>
</comment>
<sequence>MNLKILLKLTVVGGFCYFLSSCNKNTDLPAFSDSDLELQNLLAEASGGKGFEYYILPDETDFQKIPQDLKNPLTVEKVELGKLLFHETGLGQNPIISSSVQTYSCASCHHAKAGFQACVPQGIGEGGIGYGIQGEKRIVDILYKTAQIDVQPIRTPSALNIAYQSNILWNGQFGGKDLNIGTESNWTKGTPKAVNELGYSGVETQAIAGRDVHRLLIDRIFMSHFSTYKSMYEKAFGAESFNNPKLLALNGALAIAAYERTLLANRSPFQQWLRGNANAMTDQEKEGAKVFFSKGNCYSCHNGPSLANMEFHALGMNDLKNGSYGANTVQNISDANPEHKGRGGFTGRQEDLYRFKVPQLYNLKDSPFYGHGASFTNIKEVLDYKNKGVPQNVKVPANKISDKFKPLNLSDDEILALEAFIKNGLYDHDLERYAPKSLPSGLAFPNNDKQSRLDLGF</sequence>
<evidence type="ECO:0000256" key="4">
    <source>
        <dbReference type="ARBA" id="ARBA00022729"/>
    </source>
</evidence>
<dbReference type="InterPro" id="IPR004852">
    <property type="entry name" value="Di-haem_cyt_c_peroxidsae"/>
</dbReference>
<proteinExistence type="predicted"/>
<comment type="caution">
    <text evidence="9">The sequence shown here is derived from an EMBL/GenBank/DDBJ whole genome shotgun (WGS) entry which is preliminary data.</text>
</comment>
<dbReference type="SUPFAM" id="SSF46626">
    <property type="entry name" value="Cytochrome c"/>
    <property type="match status" value="2"/>
</dbReference>
<dbReference type="RefSeq" id="WP_379835742.1">
    <property type="nucleotide sequence ID" value="NZ_JBHRYQ010000001.1"/>
</dbReference>
<dbReference type="PROSITE" id="PS51007">
    <property type="entry name" value="CYTC"/>
    <property type="match status" value="1"/>
</dbReference>
<dbReference type="PANTHER" id="PTHR30600:SF10">
    <property type="entry name" value="BLL6722 PROTEIN"/>
    <property type="match status" value="1"/>
</dbReference>
<keyword evidence="4" id="KW-0732">Signal</keyword>
<accession>A0ABV7YUV7</accession>
<dbReference type="Pfam" id="PF03150">
    <property type="entry name" value="CCP_MauG"/>
    <property type="match status" value="1"/>
</dbReference>
<evidence type="ECO:0000256" key="6">
    <source>
        <dbReference type="ARBA" id="ARBA00023004"/>
    </source>
</evidence>
<keyword evidence="5" id="KW-0560">Oxidoreductase</keyword>
<evidence type="ECO:0000259" key="8">
    <source>
        <dbReference type="PROSITE" id="PS51007"/>
    </source>
</evidence>
<evidence type="ECO:0000256" key="3">
    <source>
        <dbReference type="ARBA" id="ARBA00022723"/>
    </source>
</evidence>
<dbReference type="PROSITE" id="PS51257">
    <property type="entry name" value="PROKAR_LIPOPROTEIN"/>
    <property type="match status" value="1"/>
</dbReference>
<keyword evidence="9" id="KW-0575">Peroxidase</keyword>
<evidence type="ECO:0000256" key="5">
    <source>
        <dbReference type="ARBA" id="ARBA00023002"/>
    </source>
</evidence>
<evidence type="ECO:0000313" key="10">
    <source>
        <dbReference type="Proteomes" id="UP001595616"/>
    </source>
</evidence>
<evidence type="ECO:0000256" key="1">
    <source>
        <dbReference type="ARBA" id="ARBA00004196"/>
    </source>
</evidence>
<keyword evidence="2 7" id="KW-0349">Heme</keyword>
<dbReference type="InterPro" id="IPR009056">
    <property type="entry name" value="Cyt_c-like_dom"/>
</dbReference>
<name>A0ABV7YUV7_9BACT</name>
<dbReference type="InterPro" id="IPR036909">
    <property type="entry name" value="Cyt_c-like_dom_sf"/>
</dbReference>
<evidence type="ECO:0000256" key="7">
    <source>
        <dbReference type="PROSITE-ProRule" id="PRU00433"/>
    </source>
</evidence>
<keyword evidence="3 7" id="KW-0479">Metal-binding</keyword>
<keyword evidence="10" id="KW-1185">Reference proteome</keyword>
<dbReference type="GO" id="GO:0004601">
    <property type="term" value="F:peroxidase activity"/>
    <property type="evidence" value="ECO:0007669"/>
    <property type="project" value="UniProtKB-KW"/>
</dbReference>
<protein>
    <submittedName>
        <fullName evidence="9">Cytochrome-c peroxidase</fullName>
    </submittedName>
</protein>
<evidence type="ECO:0000256" key="2">
    <source>
        <dbReference type="ARBA" id="ARBA00022617"/>
    </source>
</evidence>
<dbReference type="PANTHER" id="PTHR30600">
    <property type="entry name" value="CYTOCHROME C PEROXIDASE-RELATED"/>
    <property type="match status" value="1"/>
</dbReference>
<keyword evidence="6 7" id="KW-0408">Iron</keyword>